<organism evidence="2 3">
    <name type="scientific">Elysia crispata</name>
    <name type="common">lettuce slug</name>
    <dbReference type="NCBI Taxonomy" id="231223"/>
    <lineage>
        <taxon>Eukaryota</taxon>
        <taxon>Metazoa</taxon>
        <taxon>Spiralia</taxon>
        <taxon>Lophotrochozoa</taxon>
        <taxon>Mollusca</taxon>
        <taxon>Gastropoda</taxon>
        <taxon>Heterobranchia</taxon>
        <taxon>Euthyneura</taxon>
        <taxon>Panpulmonata</taxon>
        <taxon>Sacoglossa</taxon>
        <taxon>Placobranchoidea</taxon>
        <taxon>Plakobranchidae</taxon>
        <taxon>Elysia</taxon>
    </lineage>
</organism>
<evidence type="ECO:0000313" key="2">
    <source>
        <dbReference type="EMBL" id="KAK3780945.1"/>
    </source>
</evidence>
<dbReference type="AlphaFoldDB" id="A0AAE1DSR7"/>
<name>A0AAE1DSR7_9GAST</name>
<proteinExistence type="predicted"/>
<reference evidence="2" key="1">
    <citation type="journal article" date="2023" name="G3 (Bethesda)">
        <title>A reference genome for the long-term kleptoplast-retaining sea slug Elysia crispata morphotype clarki.</title>
        <authorList>
            <person name="Eastman K.E."/>
            <person name="Pendleton A.L."/>
            <person name="Shaikh M.A."/>
            <person name="Suttiyut T."/>
            <person name="Ogas R."/>
            <person name="Tomko P."/>
            <person name="Gavelis G."/>
            <person name="Widhalm J.R."/>
            <person name="Wisecaver J.H."/>
        </authorList>
    </citation>
    <scope>NUCLEOTIDE SEQUENCE</scope>
    <source>
        <strain evidence="2">ECLA1</strain>
    </source>
</reference>
<evidence type="ECO:0000313" key="3">
    <source>
        <dbReference type="Proteomes" id="UP001283361"/>
    </source>
</evidence>
<accession>A0AAE1DSR7</accession>
<comment type="caution">
    <text evidence="2">The sequence shown here is derived from an EMBL/GenBank/DDBJ whole genome shotgun (WGS) entry which is preliminary data.</text>
</comment>
<protein>
    <submittedName>
        <fullName evidence="2">Uncharacterized protein</fullName>
    </submittedName>
</protein>
<gene>
    <name evidence="2" type="ORF">RRG08_052096</name>
</gene>
<sequence>MTVVVDWQSTVLSLDEEQRLEWSSDPKRQTSQGATEGLFGLLVLDCGHWTQPPPLPRDTERARIERVPAYPRLSQPILATPPAYPSLCQPITPSLCQPILATPPAYPSLSQPILATPPAYPSLCQPILATPPAYPSLSQPMPAYPSHTPSLSQPIPTAGAMEVQGYFANAPDQNIKVTNCLNRWRPTDRTNLCGCRPGYRARRRSPGSVDRNRAASGDVAMNGGRSPRHRSWESNPTHPKETEKKLRDKYRESSNSPGVTCHRGMSPRPGSQCAGESGISGAPGLA</sequence>
<evidence type="ECO:0000256" key="1">
    <source>
        <dbReference type="SAM" id="MobiDB-lite"/>
    </source>
</evidence>
<feature type="compositionally biased region" description="Basic and acidic residues" evidence="1">
    <location>
        <begin position="238"/>
        <end position="252"/>
    </location>
</feature>
<keyword evidence="3" id="KW-1185">Reference proteome</keyword>
<dbReference type="Proteomes" id="UP001283361">
    <property type="component" value="Unassembled WGS sequence"/>
</dbReference>
<feature type="region of interest" description="Disordered" evidence="1">
    <location>
        <begin position="192"/>
        <end position="286"/>
    </location>
</feature>
<dbReference type="EMBL" id="JAWDGP010002675">
    <property type="protein sequence ID" value="KAK3780945.1"/>
    <property type="molecule type" value="Genomic_DNA"/>
</dbReference>